<reference evidence="1" key="3">
    <citation type="journal article" date="2017" name="Nature">
        <title>Genome sequence of the progenitor of the wheat D genome Aegilops tauschii.</title>
        <authorList>
            <person name="Luo M.C."/>
            <person name="Gu Y.Q."/>
            <person name="Puiu D."/>
            <person name="Wang H."/>
            <person name="Twardziok S.O."/>
            <person name="Deal K.R."/>
            <person name="Huo N."/>
            <person name="Zhu T."/>
            <person name="Wang L."/>
            <person name="Wang Y."/>
            <person name="McGuire P.E."/>
            <person name="Liu S."/>
            <person name="Long H."/>
            <person name="Ramasamy R.K."/>
            <person name="Rodriguez J.C."/>
            <person name="Van S.L."/>
            <person name="Yuan L."/>
            <person name="Wang Z."/>
            <person name="Xia Z."/>
            <person name="Xiao L."/>
            <person name="Anderson O.D."/>
            <person name="Ouyang S."/>
            <person name="Liang Y."/>
            <person name="Zimin A.V."/>
            <person name="Pertea G."/>
            <person name="Qi P."/>
            <person name="Bennetzen J.L."/>
            <person name="Dai X."/>
            <person name="Dawson M.W."/>
            <person name="Muller H.G."/>
            <person name="Kugler K."/>
            <person name="Rivarola-Duarte L."/>
            <person name="Spannagl M."/>
            <person name="Mayer K.F.X."/>
            <person name="Lu F.H."/>
            <person name="Bevan M.W."/>
            <person name="Leroy P."/>
            <person name="Li P."/>
            <person name="You F.M."/>
            <person name="Sun Q."/>
            <person name="Liu Z."/>
            <person name="Lyons E."/>
            <person name="Wicker T."/>
            <person name="Salzberg S.L."/>
            <person name="Devos K.M."/>
            <person name="Dvorak J."/>
        </authorList>
    </citation>
    <scope>NUCLEOTIDE SEQUENCE [LARGE SCALE GENOMIC DNA]</scope>
    <source>
        <strain evidence="1">cv. AL8/78</strain>
    </source>
</reference>
<keyword evidence="2" id="KW-1185">Reference proteome</keyword>
<dbReference type="Gramene" id="AET5Gv20840500.5">
    <property type="protein sequence ID" value="AET5Gv20840500.5"/>
    <property type="gene ID" value="AET5Gv20840500"/>
</dbReference>
<reference evidence="2" key="2">
    <citation type="journal article" date="2017" name="Nat. Plants">
        <title>The Aegilops tauschii genome reveals multiple impacts of transposons.</title>
        <authorList>
            <person name="Zhao G."/>
            <person name="Zou C."/>
            <person name="Li K."/>
            <person name="Wang K."/>
            <person name="Li T."/>
            <person name="Gao L."/>
            <person name="Zhang X."/>
            <person name="Wang H."/>
            <person name="Yang Z."/>
            <person name="Liu X."/>
            <person name="Jiang W."/>
            <person name="Mao L."/>
            <person name="Kong X."/>
            <person name="Jiao Y."/>
            <person name="Jia J."/>
        </authorList>
    </citation>
    <scope>NUCLEOTIDE SEQUENCE [LARGE SCALE GENOMIC DNA]</scope>
    <source>
        <strain evidence="2">cv. AL8/78</strain>
    </source>
</reference>
<sequence length="37" mass="4534">MKLLLLGHLPLDLKKYNQLNNLRSYYLRVVLYMSPRR</sequence>
<reference evidence="2" key="1">
    <citation type="journal article" date="2014" name="Science">
        <title>Ancient hybridizations among the ancestral genomes of bread wheat.</title>
        <authorList>
            <consortium name="International Wheat Genome Sequencing Consortium,"/>
            <person name="Marcussen T."/>
            <person name="Sandve S.R."/>
            <person name="Heier L."/>
            <person name="Spannagl M."/>
            <person name="Pfeifer M."/>
            <person name="Jakobsen K.S."/>
            <person name="Wulff B.B."/>
            <person name="Steuernagel B."/>
            <person name="Mayer K.F."/>
            <person name="Olsen O.A."/>
        </authorList>
    </citation>
    <scope>NUCLEOTIDE SEQUENCE [LARGE SCALE GENOMIC DNA]</scope>
    <source>
        <strain evidence="2">cv. AL8/78</strain>
    </source>
</reference>
<reference evidence="1" key="5">
    <citation type="journal article" date="2021" name="G3 (Bethesda)">
        <title>Aegilops tauschii genome assembly Aet v5.0 features greater sequence contiguity and improved annotation.</title>
        <authorList>
            <person name="Wang L."/>
            <person name="Zhu T."/>
            <person name="Rodriguez J.C."/>
            <person name="Deal K.R."/>
            <person name="Dubcovsky J."/>
            <person name="McGuire P.E."/>
            <person name="Lux T."/>
            <person name="Spannagl M."/>
            <person name="Mayer K.F.X."/>
            <person name="Baldrich P."/>
            <person name="Meyers B.C."/>
            <person name="Huo N."/>
            <person name="Gu Y.Q."/>
            <person name="Zhou H."/>
            <person name="Devos K.M."/>
            <person name="Bennetzen J.L."/>
            <person name="Unver T."/>
            <person name="Budak H."/>
            <person name="Gulick P.J."/>
            <person name="Galiba G."/>
            <person name="Kalapos B."/>
            <person name="Nelson D.R."/>
            <person name="Li P."/>
            <person name="You F.M."/>
            <person name="Luo M.C."/>
            <person name="Dvorak J."/>
        </authorList>
    </citation>
    <scope>NUCLEOTIDE SEQUENCE [LARGE SCALE GENOMIC DNA]</scope>
    <source>
        <strain evidence="1">cv. AL8/78</strain>
    </source>
</reference>
<dbReference type="AlphaFoldDB" id="A0A453LMG2"/>
<name>A0A453LMG2_AEGTS</name>
<dbReference type="Proteomes" id="UP000015105">
    <property type="component" value="Chromosome 5D"/>
</dbReference>
<accession>A0A453LMG2</accession>
<dbReference type="EnsemblPlants" id="AET5Gv20840500.5">
    <property type="protein sequence ID" value="AET5Gv20840500.5"/>
    <property type="gene ID" value="AET5Gv20840500"/>
</dbReference>
<evidence type="ECO:0000313" key="2">
    <source>
        <dbReference type="Proteomes" id="UP000015105"/>
    </source>
</evidence>
<organism evidence="1 2">
    <name type="scientific">Aegilops tauschii subsp. strangulata</name>
    <name type="common">Goatgrass</name>
    <dbReference type="NCBI Taxonomy" id="200361"/>
    <lineage>
        <taxon>Eukaryota</taxon>
        <taxon>Viridiplantae</taxon>
        <taxon>Streptophyta</taxon>
        <taxon>Embryophyta</taxon>
        <taxon>Tracheophyta</taxon>
        <taxon>Spermatophyta</taxon>
        <taxon>Magnoliopsida</taxon>
        <taxon>Liliopsida</taxon>
        <taxon>Poales</taxon>
        <taxon>Poaceae</taxon>
        <taxon>BOP clade</taxon>
        <taxon>Pooideae</taxon>
        <taxon>Triticodae</taxon>
        <taxon>Triticeae</taxon>
        <taxon>Triticinae</taxon>
        <taxon>Aegilops</taxon>
    </lineage>
</organism>
<proteinExistence type="predicted"/>
<reference evidence="1" key="4">
    <citation type="submission" date="2019-03" db="UniProtKB">
        <authorList>
            <consortium name="EnsemblPlants"/>
        </authorList>
    </citation>
    <scope>IDENTIFICATION</scope>
</reference>
<protein>
    <submittedName>
        <fullName evidence="1">Uncharacterized protein</fullName>
    </submittedName>
</protein>
<evidence type="ECO:0000313" key="1">
    <source>
        <dbReference type="EnsemblPlants" id="AET5Gv20840500.5"/>
    </source>
</evidence>